<name>A0AAV4QYW6_CAEEX</name>
<accession>A0AAV4QYW6</accession>
<gene>
    <name evidence="1" type="ORF">CEXT_569071</name>
</gene>
<protein>
    <submittedName>
        <fullName evidence="1">Uncharacterized protein</fullName>
    </submittedName>
</protein>
<proteinExistence type="predicted"/>
<dbReference type="AlphaFoldDB" id="A0AAV4QYW6"/>
<evidence type="ECO:0000313" key="1">
    <source>
        <dbReference type="EMBL" id="GIY14848.1"/>
    </source>
</evidence>
<comment type="caution">
    <text evidence="1">The sequence shown here is derived from an EMBL/GenBank/DDBJ whole genome shotgun (WGS) entry which is preliminary data.</text>
</comment>
<reference evidence="1 2" key="1">
    <citation type="submission" date="2021-06" db="EMBL/GenBank/DDBJ databases">
        <title>Caerostris extrusa draft genome.</title>
        <authorList>
            <person name="Kono N."/>
            <person name="Arakawa K."/>
        </authorList>
    </citation>
    <scope>NUCLEOTIDE SEQUENCE [LARGE SCALE GENOMIC DNA]</scope>
</reference>
<sequence length="155" mass="17792">MLMGDSIISRSLSLTLPQEIMVLSAVIAEALRENFSPFQQHSQTSPHYIPPRETDNKKIPIKLLKTFNYVQMSSHRNTFFEKKECPFSSLKVASGQSEQLVLSIHEEENCTPIHRVDMVSTKKHANNGTAQLLVWCCVTRNKRFLVEKYAYSDYV</sequence>
<dbReference type="EMBL" id="BPLR01007151">
    <property type="protein sequence ID" value="GIY14848.1"/>
    <property type="molecule type" value="Genomic_DNA"/>
</dbReference>
<keyword evidence="2" id="KW-1185">Reference proteome</keyword>
<evidence type="ECO:0000313" key="2">
    <source>
        <dbReference type="Proteomes" id="UP001054945"/>
    </source>
</evidence>
<organism evidence="1 2">
    <name type="scientific">Caerostris extrusa</name>
    <name type="common">Bark spider</name>
    <name type="synonym">Caerostris bankana</name>
    <dbReference type="NCBI Taxonomy" id="172846"/>
    <lineage>
        <taxon>Eukaryota</taxon>
        <taxon>Metazoa</taxon>
        <taxon>Ecdysozoa</taxon>
        <taxon>Arthropoda</taxon>
        <taxon>Chelicerata</taxon>
        <taxon>Arachnida</taxon>
        <taxon>Araneae</taxon>
        <taxon>Araneomorphae</taxon>
        <taxon>Entelegynae</taxon>
        <taxon>Araneoidea</taxon>
        <taxon>Araneidae</taxon>
        <taxon>Caerostris</taxon>
    </lineage>
</organism>
<dbReference type="Proteomes" id="UP001054945">
    <property type="component" value="Unassembled WGS sequence"/>
</dbReference>